<feature type="domain" description="DUF4189" evidence="3">
    <location>
        <begin position="54"/>
        <end position="143"/>
    </location>
</feature>
<reference evidence="4" key="1">
    <citation type="submission" date="2023-07" db="EMBL/GenBank/DDBJ databases">
        <title>Comparative genomics of clinical Stenotrophomonas maltophilia isolates reveals regions of diversity which correlate with colonization and persistence in vivo.</title>
        <authorList>
            <person name="Mcdaniel M.S."/>
            <person name="Swords W.E."/>
            <person name="Sumpter N.A."/>
            <person name="Lindgren N.R."/>
            <person name="Billiot C.E."/>
        </authorList>
    </citation>
    <scope>NUCLEOTIDE SEQUENCE</scope>
    <source>
        <strain evidence="4">Ism4</strain>
    </source>
</reference>
<proteinExistence type="predicted"/>
<protein>
    <submittedName>
        <fullName evidence="4">DUF4189 domain-containing protein</fullName>
    </submittedName>
</protein>
<evidence type="ECO:0000313" key="5">
    <source>
        <dbReference type="Proteomes" id="UP001251948"/>
    </source>
</evidence>
<comment type="caution">
    <text evidence="4">The sequence shown here is derived from an EMBL/GenBank/DDBJ whole genome shotgun (WGS) entry which is preliminary data.</text>
</comment>
<feature type="compositionally biased region" description="Low complexity" evidence="1">
    <location>
        <begin position="161"/>
        <end position="182"/>
    </location>
</feature>
<keyword evidence="2" id="KW-0472">Membrane</keyword>
<dbReference type="InterPro" id="IPR025240">
    <property type="entry name" value="DUF4189"/>
</dbReference>
<name>A0AAJ2JF98_STEMA</name>
<dbReference type="RefSeq" id="WP_308308432.1">
    <property type="nucleotide sequence ID" value="NZ_JAVSKO010000005.1"/>
</dbReference>
<organism evidence="4 5">
    <name type="scientific">Stenotrophomonas maltophilia</name>
    <name type="common">Pseudomonas maltophilia</name>
    <name type="synonym">Xanthomonas maltophilia</name>
    <dbReference type="NCBI Taxonomy" id="40324"/>
    <lineage>
        <taxon>Bacteria</taxon>
        <taxon>Pseudomonadati</taxon>
        <taxon>Pseudomonadota</taxon>
        <taxon>Gammaproteobacteria</taxon>
        <taxon>Lysobacterales</taxon>
        <taxon>Lysobacteraceae</taxon>
        <taxon>Stenotrophomonas</taxon>
        <taxon>Stenotrophomonas maltophilia group</taxon>
    </lineage>
</organism>
<evidence type="ECO:0000259" key="3">
    <source>
        <dbReference type="Pfam" id="PF13827"/>
    </source>
</evidence>
<feature type="region of interest" description="Disordered" evidence="1">
    <location>
        <begin position="1"/>
        <end position="23"/>
    </location>
</feature>
<evidence type="ECO:0000313" key="4">
    <source>
        <dbReference type="EMBL" id="MDT3468862.1"/>
    </source>
</evidence>
<dbReference type="AlphaFoldDB" id="A0AAJ2JF98"/>
<evidence type="ECO:0000256" key="2">
    <source>
        <dbReference type="SAM" id="Phobius"/>
    </source>
</evidence>
<feature type="region of interest" description="Disordered" evidence="1">
    <location>
        <begin position="149"/>
        <end position="182"/>
    </location>
</feature>
<gene>
    <name evidence="4" type="ORF">ROV92_12800</name>
</gene>
<dbReference type="Proteomes" id="UP001251948">
    <property type="component" value="Unassembled WGS sequence"/>
</dbReference>
<feature type="transmembrane region" description="Helical" evidence="2">
    <location>
        <begin position="36"/>
        <end position="57"/>
    </location>
</feature>
<accession>A0AAJ2JF98</accession>
<keyword evidence="2" id="KW-0812">Transmembrane</keyword>
<sequence length="182" mass="19402">MDYLQAPGTATRRVASRTRVDPPSVEKEMAMNWKQVISLGVLLTITSGAGAASAITYDKDGRYGYSMNQHSLTTAMQQSLHYCALQSRNCGQSASTTSTTSEGYSAIATGTVALGFALGEKTADAAQRKAERMCRERANDCTLALLWRETPPRDLEPPQRPAAAAPAPATTPAAVPAIRSDH</sequence>
<dbReference type="Pfam" id="PF13827">
    <property type="entry name" value="DUF4189"/>
    <property type="match status" value="1"/>
</dbReference>
<evidence type="ECO:0000256" key="1">
    <source>
        <dbReference type="SAM" id="MobiDB-lite"/>
    </source>
</evidence>
<keyword evidence="2" id="KW-1133">Transmembrane helix</keyword>
<dbReference type="EMBL" id="JAVSKO010000005">
    <property type="protein sequence ID" value="MDT3468862.1"/>
    <property type="molecule type" value="Genomic_DNA"/>
</dbReference>